<evidence type="ECO:0000313" key="4">
    <source>
        <dbReference type="Proteomes" id="UP001170023"/>
    </source>
</evidence>
<protein>
    <submittedName>
        <fullName evidence="3">ATP-binding protein</fullName>
    </submittedName>
</protein>
<dbReference type="PANTHER" id="PTHR34704:SF1">
    <property type="entry name" value="ATPASE"/>
    <property type="match status" value="1"/>
</dbReference>
<dbReference type="AlphaFoldDB" id="A0AAW7WUH0"/>
<reference evidence="3" key="1">
    <citation type="submission" date="2023-07" db="EMBL/GenBank/DDBJ databases">
        <title>Whole Genome Sequencing of Colonoscopy isolates.</title>
        <authorList>
            <person name="Surve S.V."/>
            <person name="Valls R.A."/>
            <person name="Barrak K.E."/>
            <person name="Gardner T.B."/>
            <person name="O'Toole G.A."/>
        </authorList>
    </citation>
    <scope>NUCLEOTIDE SEQUENCE</scope>
    <source>
        <strain evidence="3">GP0119</strain>
    </source>
</reference>
<dbReference type="InterPro" id="IPR011579">
    <property type="entry name" value="ATPase_dom"/>
</dbReference>
<dbReference type="InterPro" id="IPR004256">
    <property type="entry name" value="DUF234"/>
</dbReference>
<dbReference type="Proteomes" id="UP001170023">
    <property type="component" value="Unassembled WGS sequence"/>
</dbReference>
<dbReference type="Pfam" id="PF01637">
    <property type="entry name" value="ATPase_2"/>
    <property type="match status" value="1"/>
</dbReference>
<dbReference type="Gene3D" id="3.40.50.300">
    <property type="entry name" value="P-loop containing nucleotide triphosphate hydrolases"/>
    <property type="match status" value="1"/>
</dbReference>
<evidence type="ECO:0000259" key="2">
    <source>
        <dbReference type="Pfam" id="PF03008"/>
    </source>
</evidence>
<name>A0AAW7WUH0_9BACE</name>
<evidence type="ECO:0000313" key="3">
    <source>
        <dbReference type="EMBL" id="MDO6359722.1"/>
    </source>
</evidence>
<dbReference type="Pfam" id="PF03008">
    <property type="entry name" value="DUF234"/>
    <property type="match status" value="1"/>
</dbReference>
<keyword evidence="3" id="KW-0547">Nucleotide-binding</keyword>
<dbReference type="SUPFAM" id="SSF52540">
    <property type="entry name" value="P-loop containing nucleoside triphosphate hydrolases"/>
    <property type="match status" value="1"/>
</dbReference>
<comment type="caution">
    <text evidence="3">The sequence shown here is derived from an EMBL/GenBank/DDBJ whole genome shotgun (WGS) entry which is preliminary data.</text>
</comment>
<dbReference type="GO" id="GO:0005524">
    <property type="term" value="F:ATP binding"/>
    <property type="evidence" value="ECO:0007669"/>
    <property type="project" value="UniProtKB-KW"/>
</dbReference>
<dbReference type="EMBL" id="JAUONL010000021">
    <property type="protein sequence ID" value="MDO6359722.1"/>
    <property type="molecule type" value="Genomic_DNA"/>
</dbReference>
<dbReference type="RefSeq" id="WP_195291636.1">
    <property type="nucleotide sequence ID" value="NZ_JAUONJ010000020.1"/>
</dbReference>
<feature type="domain" description="DUF234" evidence="2">
    <location>
        <begin position="320"/>
        <end position="408"/>
    </location>
</feature>
<dbReference type="InterPro" id="IPR027417">
    <property type="entry name" value="P-loop_NTPase"/>
</dbReference>
<dbReference type="PANTHER" id="PTHR34704">
    <property type="entry name" value="ATPASE"/>
    <property type="match status" value="1"/>
</dbReference>
<feature type="domain" description="ATPase" evidence="1">
    <location>
        <begin position="3"/>
        <end position="210"/>
    </location>
</feature>
<sequence length="443" mass="51864">MKFYNREKELALLEKTRQIAFAQHSQMTVLTGRRRIGKTKLILKSCEESPTVYLFVSRSNESMLCRGFAQHINSVLSNVFIPESIDSFSDVFEMLMRAGKTEKYNLIIDEFQEFFYINPAVYSKMQDIWDRYKDSTFVNFVASGSVYTLMNQIFMDAREPLYGRCDSIIKLRPFSTSVLKEILHDHKPDYTNEDLLALYTFTGGVPKYIDLFMQKGCTDMESMVDYIVQSDSPFLNEGKALLIQEFGKKYGNYFAILSDIANGRNTTAEIEQNMGDTVIAGHLKKLEEDYELIVKKRPILAKEGSQTVRFEISDLFLRFWFRYFIKYHRLVEMENFEQLGQLIKNDYPTYSGITLEQYFRQKMMESQNFVDIGSWWQAKKGKDACEIDIVGIYAEGRKALVAEVKRQRKNFKPEDFATKVETLRNKVLHKYDILMECFTMEEM</sequence>
<accession>A0AAW7WUH0</accession>
<organism evidence="3 4">
    <name type="scientific">Bacteroides caccae</name>
    <dbReference type="NCBI Taxonomy" id="47678"/>
    <lineage>
        <taxon>Bacteria</taxon>
        <taxon>Pseudomonadati</taxon>
        <taxon>Bacteroidota</taxon>
        <taxon>Bacteroidia</taxon>
        <taxon>Bacteroidales</taxon>
        <taxon>Bacteroidaceae</taxon>
        <taxon>Bacteroides</taxon>
    </lineage>
</organism>
<gene>
    <name evidence="3" type="ORF">Q4469_18930</name>
</gene>
<keyword evidence="3" id="KW-0067">ATP-binding</keyword>
<proteinExistence type="predicted"/>
<evidence type="ECO:0000259" key="1">
    <source>
        <dbReference type="Pfam" id="PF01637"/>
    </source>
</evidence>